<dbReference type="Proteomes" id="UP001153332">
    <property type="component" value="Unassembled WGS sequence"/>
</dbReference>
<evidence type="ECO:0000313" key="1">
    <source>
        <dbReference type="EMBL" id="KAJ8129890.1"/>
    </source>
</evidence>
<accession>A0ACC2JQW0</accession>
<sequence length="362" mass="42545">MTIDRGDDLRRIWQERQEKEKFIVSCAYTLPLDRIVRNEQHLFVKPCYWTECHSHVLDVTCLQQEPIDRYQFPPGPIVGWRIQLFKLPHLYGLEEASEIKRLRTKSTSGAYDLRLATMERLISWKPRLPGSSSSRNRNSEEEHIDSQHKLAVYHVPLIMNYGKREFQIIQNVRLYHYIDTLPHTQDNAWCLIHIDRSQIEVPPKTPLGRINRGILTSFFLAMAQKRLYSLSAREGPNSQQRAVLETPAPVRQDKVRYQILLTDNDASDDFVHLYTAEISDFLLEHFRKPAHLPKIDPPKRISRLMRIHHAPIPFEPTKGFRDRLQGAIVMNANSCDYDPFNRPKRVESKNRRLRGDDLLLRQ</sequence>
<proteinExistence type="predicted"/>
<reference evidence="1" key="1">
    <citation type="submission" date="2022-12" db="EMBL/GenBank/DDBJ databases">
        <title>Genome Sequence of Lasiodiplodia mahajangana.</title>
        <authorList>
            <person name="Buettner E."/>
        </authorList>
    </citation>
    <scope>NUCLEOTIDE SEQUENCE</scope>
    <source>
        <strain evidence="1">VT137</strain>
    </source>
</reference>
<protein>
    <submittedName>
        <fullName evidence="1">Uncharacterized protein</fullName>
    </submittedName>
</protein>
<organism evidence="1 2">
    <name type="scientific">Lasiodiplodia mahajangana</name>
    <dbReference type="NCBI Taxonomy" id="1108764"/>
    <lineage>
        <taxon>Eukaryota</taxon>
        <taxon>Fungi</taxon>
        <taxon>Dikarya</taxon>
        <taxon>Ascomycota</taxon>
        <taxon>Pezizomycotina</taxon>
        <taxon>Dothideomycetes</taxon>
        <taxon>Dothideomycetes incertae sedis</taxon>
        <taxon>Botryosphaeriales</taxon>
        <taxon>Botryosphaeriaceae</taxon>
        <taxon>Lasiodiplodia</taxon>
    </lineage>
</organism>
<name>A0ACC2JQW0_9PEZI</name>
<gene>
    <name evidence="1" type="ORF">O1611_g3742</name>
</gene>
<keyword evidence="2" id="KW-1185">Reference proteome</keyword>
<evidence type="ECO:0000313" key="2">
    <source>
        <dbReference type="Proteomes" id="UP001153332"/>
    </source>
</evidence>
<dbReference type="EMBL" id="JAPUUL010000634">
    <property type="protein sequence ID" value="KAJ8129890.1"/>
    <property type="molecule type" value="Genomic_DNA"/>
</dbReference>
<comment type="caution">
    <text evidence="1">The sequence shown here is derived from an EMBL/GenBank/DDBJ whole genome shotgun (WGS) entry which is preliminary data.</text>
</comment>